<dbReference type="RefSeq" id="XP_025394471.1">
    <property type="nucleotide sequence ID" value="XM_025538476.1"/>
</dbReference>
<comment type="caution">
    <text evidence="2">The sequence shown here is derived from an EMBL/GenBank/DDBJ whole genome shotgun (WGS) entry which is preliminary data.</text>
</comment>
<evidence type="ECO:0000313" key="3">
    <source>
        <dbReference type="Proteomes" id="UP000247233"/>
    </source>
</evidence>
<gene>
    <name evidence="2" type="ORF">BO70DRAFT_186522</name>
</gene>
<protein>
    <submittedName>
        <fullName evidence="2">Uncharacterized protein</fullName>
    </submittedName>
</protein>
<dbReference type="VEuPathDB" id="FungiDB:BO70DRAFT_186522"/>
<name>A0A317UXR9_9EURO</name>
<feature type="transmembrane region" description="Helical" evidence="1">
    <location>
        <begin position="6"/>
        <end position="29"/>
    </location>
</feature>
<proteinExistence type="predicted"/>
<dbReference type="AlphaFoldDB" id="A0A317UXR9"/>
<keyword evidence="1" id="KW-1133">Transmembrane helix</keyword>
<accession>A0A317UXR9</accession>
<dbReference type="Proteomes" id="UP000247233">
    <property type="component" value="Unassembled WGS sequence"/>
</dbReference>
<sequence length="100" mass="10889">MSFTISAHISFLGAGRLLTLFMIPSGYVLTRIIVSGVRGALQDLGWRFGGRNGKGMAVFRLDSATKLLTLRCVCVMSACLLSRASHDKCPLPDLNLERSM</sequence>
<keyword evidence="3" id="KW-1185">Reference proteome</keyword>
<keyword evidence="1" id="KW-0812">Transmembrane</keyword>
<dbReference type="EMBL" id="MSFL01000052">
    <property type="protein sequence ID" value="PWY65302.1"/>
    <property type="molecule type" value="Genomic_DNA"/>
</dbReference>
<evidence type="ECO:0000256" key="1">
    <source>
        <dbReference type="SAM" id="Phobius"/>
    </source>
</evidence>
<evidence type="ECO:0000313" key="2">
    <source>
        <dbReference type="EMBL" id="PWY65302.1"/>
    </source>
</evidence>
<dbReference type="GeneID" id="37060713"/>
<reference evidence="2 3" key="1">
    <citation type="submission" date="2016-12" db="EMBL/GenBank/DDBJ databases">
        <title>The genomes of Aspergillus section Nigri reveals drivers in fungal speciation.</title>
        <authorList>
            <consortium name="DOE Joint Genome Institute"/>
            <person name="Vesth T.C."/>
            <person name="Nybo J."/>
            <person name="Theobald S."/>
            <person name="Brandl J."/>
            <person name="Frisvad J.C."/>
            <person name="Nielsen K.F."/>
            <person name="Lyhne E.K."/>
            <person name="Kogle M.E."/>
            <person name="Kuo A."/>
            <person name="Riley R."/>
            <person name="Clum A."/>
            <person name="Nolan M."/>
            <person name="Lipzen A."/>
            <person name="Salamov A."/>
            <person name="Henrissat B."/>
            <person name="Wiebenga A."/>
            <person name="De Vries R.P."/>
            <person name="Grigoriev I.V."/>
            <person name="Mortensen U.H."/>
            <person name="Andersen M.R."/>
            <person name="Baker S.E."/>
        </authorList>
    </citation>
    <scope>NUCLEOTIDE SEQUENCE [LARGE SCALE GENOMIC DNA]</scope>
    <source>
        <strain evidence="2 3">CBS 117.55</strain>
    </source>
</reference>
<organism evidence="2 3">
    <name type="scientific">Aspergillus heteromorphus CBS 117.55</name>
    <dbReference type="NCBI Taxonomy" id="1448321"/>
    <lineage>
        <taxon>Eukaryota</taxon>
        <taxon>Fungi</taxon>
        <taxon>Dikarya</taxon>
        <taxon>Ascomycota</taxon>
        <taxon>Pezizomycotina</taxon>
        <taxon>Eurotiomycetes</taxon>
        <taxon>Eurotiomycetidae</taxon>
        <taxon>Eurotiales</taxon>
        <taxon>Aspergillaceae</taxon>
        <taxon>Aspergillus</taxon>
        <taxon>Aspergillus subgen. Circumdati</taxon>
    </lineage>
</organism>
<keyword evidence="1" id="KW-0472">Membrane</keyword>